<evidence type="ECO:0000259" key="4">
    <source>
        <dbReference type="PROSITE" id="PS51015"/>
    </source>
</evidence>
<evidence type="ECO:0000256" key="1">
    <source>
        <dbReference type="ARBA" id="ARBA00004286"/>
    </source>
</evidence>
<protein>
    <recommendedName>
        <fullName evidence="4">YDG domain-containing protein</fullName>
    </recommendedName>
</protein>
<proteinExistence type="predicted"/>
<accession>A0AAW1J7J6</accession>
<dbReference type="EMBL" id="JBDFQZ010000008">
    <property type="protein sequence ID" value="KAK9698833.1"/>
    <property type="molecule type" value="Genomic_DNA"/>
</dbReference>
<keyword evidence="2 3" id="KW-0539">Nucleus</keyword>
<organism evidence="5 6">
    <name type="scientific">Saponaria officinalis</name>
    <name type="common">Common soapwort</name>
    <name type="synonym">Lychnis saponaria</name>
    <dbReference type="NCBI Taxonomy" id="3572"/>
    <lineage>
        <taxon>Eukaryota</taxon>
        <taxon>Viridiplantae</taxon>
        <taxon>Streptophyta</taxon>
        <taxon>Embryophyta</taxon>
        <taxon>Tracheophyta</taxon>
        <taxon>Spermatophyta</taxon>
        <taxon>Magnoliopsida</taxon>
        <taxon>eudicotyledons</taxon>
        <taxon>Gunneridae</taxon>
        <taxon>Pentapetalae</taxon>
        <taxon>Caryophyllales</taxon>
        <taxon>Caryophyllaceae</taxon>
        <taxon>Caryophylleae</taxon>
        <taxon>Saponaria</taxon>
    </lineage>
</organism>
<evidence type="ECO:0000256" key="3">
    <source>
        <dbReference type="PROSITE-ProRule" id="PRU00358"/>
    </source>
</evidence>
<evidence type="ECO:0000313" key="6">
    <source>
        <dbReference type="Proteomes" id="UP001443914"/>
    </source>
</evidence>
<reference evidence="5" key="1">
    <citation type="submission" date="2024-03" db="EMBL/GenBank/DDBJ databases">
        <title>WGS assembly of Saponaria officinalis var. Norfolk2.</title>
        <authorList>
            <person name="Jenkins J."/>
            <person name="Shu S."/>
            <person name="Grimwood J."/>
            <person name="Barry K."/>
            <person name="Goodstein D."/>
            <person name="Schmutz J."/>
            <person name="Leebens-Mack J."/>
            <person name="Osbourn A."/>
        </authorList>
    </citation>
    <scope>NUCLEOTIDE SEQUENCE [LARGE SCALE GENOMIC DNA]</scope>
    <source>
        <strain evidence="5">JIC</strain>
    </source>
</reference>
<dbReference type="GO" id="GO:0042054">
    <property type="term" value="F:histone methyltransferase activity"/>
    <property type="evidence" value="ECO:0007669"/>
    <property type="project" value="TreeGrafter"/>
</dbReference>
<dbReference type="Pfam" id="PF02182">
    <property type="entry name" value="SAD_SRA"/>
    <property type="match status" value="1"/>
</dbReference>
<keyword evidence="6" id="KW-1185">Reference proteome</keyword>
<dbReference type="SMART" id="SM00466">
    <property type="entry name" value="SRA"/>
    <property type="match status" value="1"/>
</dbReference>
<dbReference type="AlphaFoldDB" id="A0AAW1J7J6"/>
<dbReference type="SUPFAM" id="SSF88697">
    <property type="entry name" value="PUA domain-like"/>
    <property type="match status" value="1"/>
</dbReference>
<dbReference type="InterPro" id="IPR051357">
    <property type="entry name" value="H3K9_HMTase_SUVAR3-9"/>
</dbReference>
<comment type="subcellular location">
    <subcellularLocation>
        <location evidence="1">Chromosome</location>
    </subcellularLocation>
    <subcellularLocation>
        <location evidence="3">Nucleus</location>
    </subcellularLocation>
</comment>
<dbReference type="PANTHER" id="PTHR45660:SF46">
    <property type="entry name" value="HISTONE-LYSINE N-METHYLTRANSFERASE, H3 LYSINE-9 SPECIFIC SUVH6"/>
    <property type="match status" value="1"/>
</dbReference>
<dbReference type="Gene3D" id="2.30.280.10">
    <property type="entry name" value="SRA-YDG"/>
    <property type="match status" value="1"/>
</dbReference>
<name>A0AAW1J7J6_SAPOF</name>
<dbReference type="PROSITE" id="PS51015">
    <property type="entry name" value="YDG"/>
    <property type="match status" value="1"/>
</dbReference>
<evidence type="ECO:0000256" key="2">
    <source>
        <dbReference type="ARBA" id="ARBA00023242"/>
    </source>
</evidence>
<feature type="domain" description="YDG" evidence="4">
    <location>
        <begin position="141"/>
        <end position="293"/>
    </location>
</feature>
<gene>
    <name evidence="5" type="ORF">RND81_08G134400</name>
</gene>
<sequence>MEKSNNSKLLSNLSYGFESSSDFREKMKTKYVHYTGDFPSGFSSNVLEMSRVESTKELNDNWRRKVGAVKSKQGDKIVVKKQTNLNDEKAREKIFEILCLFREKCEEIMRKEGFVKRVDCRAMKELKNERKIIKGFNSKIGQIHGIKIGDKFKYRVELIIVGLHRFYEHGIDYMWHGNKKIATCIVAKEKHLDKMYNPNILIYIGEGGKPRGNKTGMPRDQNLKGGNLALWNSMEVKNPVRVVKGFKKDVFDRARNRMVSRTRYVYDGLYEVIDCEGKRGVFGNLIFEFKLLRCSEQPTVHRNG</sequence>
<dbReference type="Proteomes" id="UP001443914">
    <property type="component" value="Unassembled WGS sequence"/>
</dbReference>
<dbReference type="InterPro" id="IPR003105">
    <property type="entry name" value="SRA_YDG"/>
</dbReference>
<evidence type="ECO:0000313" key="5">
    <source>
        <dbReference type="EMBL" id="KAK9698833.1"/>
    </source>
</evidence>
<dbReference type="InterPro" id="IPR036987">
    <property type="entry name" value="SRA-YDG_sf"/>
</dbReference>
<dbReference type="GO" id="GO:0003690">
    <property type="term" value="F:double-stranded DNA binding"/>
    <property type="evidence" value="ECO:0007669"/>
    <property type="project" value="TreeGrafter"/>
</dbReference>
<dbReference type="InterPro" id="IPR015947">
    <property type="entry name" value="PUA-like_sf"/>
</dbReference>
<comment type="caution">
    <text evidence="5">The sequence shown here is derived from an EMBL/GenBank/DDBJ whole genome shotgun (WGS) entry which is preliminary data.</text>
</comment>
<dbReference type="GO" id="GO:0005694">
    <property type="term" value="C:chromosome"/>
    <property type="evidence" value="ECO:0007669"/>
    <property type="project" value="UniProtKB-SubCell"/>
</dbReference>
<dbReference type="PANTHER" id="PTHR45660">
    <property type="entry name" value="HISTONE-LYSINE N-METHYLTRANSFERASE SETMAR"/>
    <property type="match status" value="1"/>
</dbReference>
<dbReference type="GO" id="GO:0005634">
    <property type="term" value="C:nucleus"/>
    <property type="evidence" value="ECO:0007669"/>
    <property type="project" value="UniProtKB-SubCell"/>
</dbReference>